<dbReference type="InterPro" id="IPR000182">
    <property type="entry name" value="GNAT_dom"/>
</dbReference>
<accession>A0A0A1TYT3</accession>
<dbReference type="PROSITE" id="PS51186">
    <property type="entry name" value="GNAT"/>
    <property type="match status" value="1"/>
</dbReference>
<keyword evidence="2" id="KW-0012">Acyltransferase</keyword>
<dbReference type="GO" id="GO:0031415">
    <property type="term" value="C:NatA complex"/>
    <property type="evidence" value="ECO:0007669"/>
    <property type="project" value="TreeGrafter"/>
</dbReference>
<dbReference type="EMBL" id="KB207240">
    <property type="protein sequence ID" value="ELP83691.1"/>
    <property type="molecule type" value="Genomic_DNA"/>
</dbReference>
<name>A0A0A1TYT3_ENTIV</name>
<organism evidence="4 5">
    <name type="scientific">Entamoeba invadens IP1</name>
    <dbReference type="NCBI Taxonomy" id="370355"/>
    <lineage>
        <taxon>Eukaryota</taxon>
        <taxon>Amoebozoa</taxon>
        <taxon>Evosea</taxon>
        <taxon>Archamoebae</taxon>
        <taxon>Mastigamoebida</taxon>
        <taxon>Entamoebidae</taxon>
        <taxon>Entamoeba</taxon>
    </lineage>
</organism>
<evidence type="ECO:0000256" key="1">
    <source>
        <dbReference type="ARBA" id="ARBA00022679"/>
    </source>
</evidence>
<gene>
    <name evidence="4" type="ORF">EIN_468250</name>
</gene>
<dbReference type="OMA" id="CANEKAI"/>
<sequence length="145" mass="16611">MQFDLEEGVKYLKDVRRINDNVLPILYGDLFYSKVKRSEPIVIKISYGDKCVGGLLAFKDNTNYIIATLCVYTKYQGMKCGTLLLNRFIEIIKTKDIKVVQVQVQTTNETALTLYMKHGFIQIKEVPKAYPSLKCSSAYLLQLNL</sequence>
<dbReference type="PANTHER" id="PTHR42919">
    <property type="entry name" value="N-ALPHA-ACETYLTRANSFERASE"/>
    <property type="match status" value="1"/>
</dbReference>
<dbReference type="InterPro" id="IPR016181">
    <property type="entry name" value="Acyl_CoA_acyltransferase"/>
</dbReference>
<dbReference type="GO" id="GO:0007064">
    <property type="term" value="P:mitotic sister chromatid cohesion"/>
    <property type="evidence" value="ECO:0007669"/>
    <property type="project" value="TreeGrafter"/>
</dbReference>
<protein>
    <submittedName>
        <fullName evidence="4">N-acetyltransferase separation anxiety, putative</fullName>
    </submittedName>
</protein>
<feature type="domain" description="N-acetyltransferase" evidence="3">
    <location>
        <begin position="1"/>
        <end position="145"/>
    </location>
</feature>
<dbReference type="AlphaFoldDB" id="A0A0A1TYT3"/>
<evidence type="ECO:0000256" key="2">
    <source>
        <dbReference type="ARBA" id="ARBA00023315"/>
    </source>
</evidence>
<dbReference type="RefSeq" id="XP_004183037.1">
    <property type="nucleotide sequence ID" value="XM_004182989.1"/>
</dbReference>
<reference evidence="4 5" key="1">
    <citation type="submission" date="2012-10" db="EMBL/GenBank/DDBJ databases">
        <authorList>
            <person name="Zafar N."/>
            <person name="Inman J."/>
            <person name="Hall N."/>
            <person name="Lorenzi H."/>
            <person name="Caler E."/>
        </authorList>
    </citation>
    <scope>NUCLEOTIDE SEQUENCE [LARGE SCALE GENOMIC DNA]</scope>
    <source>
        <strain evidence="4 5">IP1</strain>
    </source>
</reference>
<dbReference type="Proteomes" id="UP000014680">
    <property type="component" value="Unassembled WGS sequence"/>
</dbReference>
<dbReference type="PANTHER" id="PTHR42919:SF8">
    <property type="entry name" value="N-ALPHA-ACETYLTRANSFERASE 50"/>
    <property type="match status" value="1"/>
</dbReference>
<dbReference type="SUPFAM" id="SSF55729">
    <property type="entry name" value="Acyl-CoA N-acyltransferases (Nat)"/>
    <property type="match status" value="1"/>
</dbReference>
<dbReference type="Pfam" id="PF00583">
    <property type="entry name" value="Acetyltransf_1"/>
    <property type="match status" value="1"/>
</dbReference>
<proteinExistence type="predicted"/>
<dbReference type="GO" id="GO:0016747">
    <property type="term" value="F:acyltransferase activity, transferring groups other than amino-acyl groups"/>
    <property type="evidence" value="ECO:0007669"/>
    <property type="project" value="InterPro"/>
</dbReference>
<evidence type="ECO:0000259" key="3">
    <source>
        <dbReference type="PROSITE" id="PS51186"/>
    </source>
</evidence>
<dbReference type="CDD" id="cd04301">
    <property type="entry name" value="NAT_SF"/>
    <property type="match status" value="1"/>
</dbReference>
<evidence type="ECO:0000313" key="4">
    <source>
        <dbReference type="EMBL" id="ELP83691.1"/>
    </source>
</evidence>
<dbReference type="OrthoDB" id="47374at2759"/>
<dbReference type="VEuPathDB" id="AmoebaDB:EIN_468250"/>
<dbReference type="KEGG" id="eiv:EIN_468250"/>
<keyword evidence="5" id="KW-1185">Reference proteome</keyword>
<dbReference type="InterPro" id="IPR051556">
    <property type="entry name" value="N-term/lysine_N-AcTrnsfr"/>
</dbReference>
<evidence type="ECO:0000313" key="5">
    <source>
        <dbReference type="Proteomes" id="UP000014680"/>
    </source>
</evidence>
<keyword evidence="1 4" id="KW-0808">Transferase</keyword>
<dbReference type="Gene3D" id="3.40.630.30">
    <property type="match status" value="1"/>
</dbReference>
<dbReference type="GeneID" id="14882689"/>